<feature type="transmembrane region" description="Helical" evidence="5">
    <location>
        <begin position="451"/>
        <end position="467"/>
    </location>
</feature>
<feature type="transmembrane region" description="Helical" evidence="5">
    <location>
        <begin position="379"/>
        <end position="402"/>
    </location>
</feature>
<comment type="caution">
    <text evidence="7">The sequence shown here is derived from an EMBL/GenBank/DDBJ whole genome shotgun (WGS) entry which is preliminary data.</text>
</comment>
<dbReference type="InterPro" id="IPR002645">
    <property type="entry name" value="STAS_dom"/>
</dbReference>
<dbReference type="CDD" id="cd07042">
    <property type="entry name" value="STAS_SulP_like_sulfate_transporter"/>
    <property type="match status" value="1"/>
</dbReference>
<keyword evidence="2 5" id="KW-0812">Transmembrane</keyword>
<evidence type="ECO:0000256" key="2">
    <source>
        <dbReference type="ARBA" id="ARBA00022692"/>
    </source>
</evidence>
<sequence>MRISATSKYSSKGIFRICLGSPSDEECSPSEQLPQHLNSLPSLSSRNPMNQDEFDKRFDYLGPPHEDNLEIVKGKLHKRFIRPCSSPNAFFKTLIGFIPILSWLPKYKWRKDIVPDCIGGFTNGILNVPQSIAYASLANVPSQVGLLTSLFPSISYMIFGTSRHCSIGPFAIVAFIVGQAIEKFQPGADDTLMQYNGTILDYSYTSTQIASAMCLQVGVIQLIAVLSGIQFVTAYLSDEIVAGFTTAASLQVMATQFRDLTGAKFEKRVKQDEFMKIFITLWDVVRSISTWNICSVILSLSTIAFLVLGKYVLDRRLRGLCRSFRIIIPYELIAAIVGILVSYNLDLNGRYGTKIVGDVPTGIPLPSPPPKELILNWDLFQQSLTVSIIVMAVHLSLAKMFSKQFKYQVDTKQEFYALGAGSLLSSLFPVFPNSCSLTRTMLNVNAGSRTQMSTVFSSSILLVLILYGSRWLGPLPRSIVAATIFVALLSAFSKFRQLIDLWRVSKIDFLIWIVAFVATLVGGVLNGLMVAVGFALFTTVVRSQMPASHILANIPGSMDFRDSQRFREICFINDICIVRFDSPLLFMNLERFQKIIERVVTSWDYKGETGSDECLVKRKSIYGLPNSSTRYLIIDCSAFSYVDRMGVNCLKDVHLDMVQNGVTVWFAGARANLRELFNVCGFYNDVPKSSFYPTIYDAVYFAQQAKNSEGLNHGRCFSLNVGYTNLASSSSSSMEHIV</sequence>
<dbReference type="InterPro" id="IPR036513">
    <property type="entry name" value="STAS_dom_sf"/>
</dbReference>
<keyword evidence="8" id="KW-1185">Reference proteome</keyword>
<dbReference type="STRING" id="2018661.A0A2A2JVY2"/>
<feature type="transmembrane region" description="Helical" evidence="5">
    <location>
        <begin position="324"/>
        <end position="343"/>
    </location>
</feature>
<feature type="transmembrane region" description="Helical" evidence="5">
    <location>
        <begin position="290"/>
        <end position="312"/>
    </location>
</feature>
<dbReference type="GO" id="GO:0055085">
    <property type="term" value="P:transmembrane transport"/>
    <property type="evidence" value="ECO:0007669"/>
    <property type="project" value="InterPro"/>
</dbReference>
<dbReference type="Pfam" id="PF01740">
    <property type="entry name" value="STAS"/>
    <property type="match status" value="1"/>
</dbReference>
<comment type="subcellular location">
    <subcellularLocation>
        <location evidence="1">Membrane</location>
        <topology evidence="1">Multi-pass membrane protein</topology>
    </subcellularLocation>
</comment>
<dbReference type="NCBIfam" id="TIGR00815">
    <property type="entry name" value="sulP"/>
    <property type="match status" value="1"/>
</dbReference>
<dbReference type="SUPFAM" id="SSF52091">
    <property type="entry name" value="SpoIIaa-like"/>
    <property type="match status" value="1"/>
</dbReference>
<dbReference type="AlphaFoldDB" id="A0A2A2JVY2"/>
<dbReference type="GO" id="GO:0016020">
    <property type="term" value="C:membrane"/>
    <property type="evidence" value="ECO:0007669"/>
    <property type="project" value="UniProtKB-SubCell"/>
</dbReference>
<organism evidence="7 8">
    <name type="scientific">Diploscapter pachys</name>
    <dbReference type="NCBI Taxonomy" id="2018661"/>
    <lineage>
        <taxon>Eukaryota</taxon>
        <taxon>Metazoa</taxon>
        <taxon>Ecdysozoa</taxon>
        <taxon>Nematoda</taxon>
        <taxon>Chromadorea</taxon>
        <taxon>Rhabditida</taxon>
        <taxon>Rhabditina</taxon>
        <taxon>Rhabditomorpha</taxon>
        <taxon>Rhabditoidea</taxon>
        <taxon>Rhabditidae</taxon>
        <taxon>Diploscapter</taxon>
    </lineage>
</organism>
<feature type="transmembrane region" description="Helical" evidence="5">
    <location>
        <begin position="509"/>
        <end position="537"/>
    </location>
</feature>
<feature type="transmembrane region" description="Helical" evidence="5">
    <location>
        <begin position="479"/>
        <end position="497"/>
    </location>
</feature>
<evidence type="ECO:0000256" key="1">
    <source>
        <dbReference type="ARBA" id="ARBA00004141"/>
    </source>
</evidence>
<dbReference type="EMBL" id="LIAE01010183">
    <property type="protein sequence ID" value="PAV65916.1"/>
    <property type="molecule type" value="Genomic_DNA"/>
</dbReference>
<name>A0A2A2JVY2_9BILA</name>
<dbReference type="InterPro" id="IPR011547">
    <property type="entry name" value="SLC26A/SulP_dom"/>
</dbReference>
<gene>
    <name evidence="7" type="ORF">WR25_18545</name>
</gene>
<evidence type="ECO:0000256" key="5">
    <source>
        <dbReference type="SAM" id="Phobius"/>
    </source>
</evidence>
<dbReference type="Proteomes" id="UP000218231">
    <property type="component" value="Unassembled WGS sequence"/>
</dbReference>
<evidence type="ECO:0000313" key="8">
    <source>
        <dbReference type="Proteomes" id="UP000218231"/>
    </source>
</evidence>
<dbReference type="InterPro" id="IPR001902">
    <property type="entry name" value="SLC26A/SulP_fam"/>
</dbReference>
<accession>A0A2A2JVY2</accession>
<evidence type="ECO:0000313" key="7">
    <source>
        <dbReference type="EMBL" id="PAV65916.1"/>
    </source>
</evidence>
<evidence type="ECO:0000256" key="3">
    <source>
        <dbReference type="ARBA" id="ARBA00022989"/>
    </source>
</evidence>
<dbReference type="Gene3D" id="3.30.750.24">
    <property type="entry name" value="STAS domain"/>
    <property type="match status" value="1"/>
</dbReference>
<dbReference type="OrthoDB" id="288203at2759"/>
<dbReference type="PROSITE" id="PS50801">
    <property type="entry name" value="STAS"/>
    <property type="match status" value="1"/>
</dbReference>
<evidence type="ECO:0000259" key="6">
    <source>
        <dbReference type="PROSITE" id="PS50801"/>
    </source>
</evidence>
<reference evidence="7 8" key="1">
    <citation type="journal article" date="2017" name="Curr. Biol.">
        <title>Genome architecture and evolution of a unichromosomal asexual nematode.</title>
        <authorList>
            <person name="Fradin H."/>
            <person name="Zegar C."/>
            <person name="Gutwein M."/>
            <person name="Lucas J."/>
            <person name="Kovtun M."/>
            <person name="Corcoran D."/>
            <person name="Baugh L.R."/>
            <person name="Kiontke K."/>
            <person name="Gunsalus K."/>
            <person name="Fitch D.H."/>
            <person name="Piano F."/>
        </authorList>
    </citation>
    <scope>NUCLEOTIDE SEQUENCE [LARGE SCALE GENOMIC DNA]</scope>
    <source>
        <strain evidence="7">PF1309</strain>
    </source>
</reference>
<keyword evidence="4 5" id="KW-0472">Membrane</keyword>
<feature type="domain" description="STAS" evidence="6">
    <location>
        <begin position="565"/>
        <end position="702"/>
    </location>
</feature>
<evidence type="ECO:0000256" key="4">
    <source>
        <dbReference type="ARBA" id="ARBA00023136"/>
    </source>
</evidence>
<dbReference type="Pfam" id="PF00916">
    <property type="entry name" value="Sulfate_transp"/>
    <property type="match status" value="1"/>
</dbReference>
<protein>
    <recommendedName>
        <fullName evidence="6">STAS domain-containing protein</fullName>
    </recommendedName>
</protein>
<proteinExistence type="predicted"/>
<dbReference type="PANTHER" id="PTHR11814">
    <property type="entry name" value="SULFATE TRANSPORTER"/>
    <property type="match status" value="1"/>
</dbReference>
<keyword evidence="3 5" id="KW-1133">Transmembrane helix</keyword>